<feature type="transmembrane region" description="Helical" evidence="2">
    <location>
        <begin position="6"/>
        <end position="27"/>
    </location>
</feature>
<gene>
    <name evidence="3" type="ORF">EC1118_1P2_0782g</name>
</gene>
<dbReference type="Proteomes" id="UP000000286">
    <property type="component" value="Chromosome XVI"/>
</dbReference>
<proteinExistence type="predicted"/>
<dbReference type="HOGENOM" id="CLU_2122983_0_0_1"/>
<sequence length="114" mass="13826">MYPFYKYIFSFWFFFLVEYVVTFRLFLSLKSGNIFLSTQQRFKDATKMCFHHQMLSSSVEPFFSLYFNHVPYMWSCFNFFSSSPFPRCTKNSPEKKKFKRGLPISSKYTDGKKR</sequence>
<evidence type="ECO:0000313" key="4">
    <source>
        <dbReference type="Proteomes" id="UP000000286"/>
    </source>
</evidence>
<keyword evidence="2" id="KW-1133">Transmembrane helix</keyword>
<evidence type="ECO:0000256" key="1">
    <source>
        <dbReference type="SAM" id="MobiDB-lite"/>
    </source>
</evidence>
<organism evidence="3 4">
    <name type="scientific">Saccharomyces cerevisiae (strain Lalvin EC1118 / Prise de mousse)</name>
    <name type="common">Baker's yeast</name>
    <dbReference type="NCBI Taxonomy" id="643680"/>
    <lineage>
        <taxon>Eukaryota</taxon>
        <taxon>Fungi</taxon>
        <taxon>Dikarya</taxon>
        <taxon>Ascomycota</taxon>
        <taxon>Saccharomycotina</taxon>
        <taxon>Saccharomycetes</taxon>
        <taxon>Saccharomycetales</taxon>
        <taxon>Saccharomycetaceae</taxon>
        <taxon>Saccharomyces</taxon>
    </lineage>
</organism>
<evidence type="ECO:0000256" key="2">
    <source>
        <dbReference type="SAM" id="Phobius"/>
    </source>
</evidence>
<dbReference type="AlphaFoldDB" id="C8ZIH4"/>
<name>C8ZIH4_YEAS8</name>
<dbReference type="SMR" id="C8ZIH4"/>
<accession>C8ZIH4</accession>
<feature type="region of interest" description="Disordered" evidence="1">
    <location>
        <begin position="90"/>
        <end position="114"/>
    </location>
</feature>
<reference evidence="3 4" key="1">
    <citation type="journal article" date="2009" name="Proc. Natl. Acad. Sci. U.S.A.">
        <title>Eukaryote-to-eukaryote gene transfer events revealed by the genome sequence of the wine yeast Saccharomyces cerevisiae EC1118.</title>
        <authorList>
            <person name="Novo M."/>
            <person name="Bigey F."/>
            <person name="Beyne E."/>
            <person name="Galeote V."/>
            <person name="Gavory F."/>
            <person name="Mallet S."/>
            <person name="Cambot B."/>
            <person name="Legras J.L."/>
            <person name="Wincker P."/>
            <person name="Casaregola S."/>
            <person name="Dequin S."/>
        </authorList>
    </citation>
    <scope>NUCLEOTIDE SEQUENCE [LARGE SCALE GENOMIC DNA]</scope>
    <source>
        <strain evidence="4">Lalvin EC1118 / Prise de mousse</strain>
    </source>
</reference>
<dbReference type="EMBL" id="FN394217">
    <property type="protein sequence ID" value="CAY86755.1"/>
    <property type="molecule type" value="Genomic_DNA"/>
</dbReference>
<keyword evidence="2" id="KW-0472">Membrane</keyword>
<evidence type="ECO:0000313" key="3">
    <source>
        <dbReference type="EMBL" id="CAY86755.1"/>
    </source>
</evidence>
<keyword evidence="2" id="KW-0812">Transmembrane</keyword>
<protein>
    <submittedName>
        <fullName evidence="3">EC1118_1P2_0782p</fullName>
    </submittedName>
</protein>